<sequence>MHSQSFWHYSLRYLLLLLLSAWTLKSCSQEAIYKSILQELDLEIPEDTDLSELEETLNWITKHPLDLNNTSPEALRKLFFLSPLQIAAFFDYVRKNGKLINLLELQAVPNFDVKTISYLLPFVTLNTVATTPSGILRQIGKSAEQELLLRYGRVLEHQKGYGDLPGSHYLGDPGKGLMKYKFRVKDLLSASFVAEKDAGEPFFRQSTNIDFLSWHVAYNGKQLLRQVIVGDYSFQFGQGLSLWSGFGYGKGADVTTLSKNDAGLRPYTSTNESSFLRGLAIALKPAKSWVWTVFVSKLNQDATLREQPDGTLAQVTISESGLHRTATEIKNHDALGQTLVGNTLQYRSSALEFGILAYQTTYSHPFIKGTALYNQFNFTGNMLRNTSVSYNYTYRNIYLYGETAKSFPGGQSTINGVLVSVAKQLSFAVLNRMYGKQYHTFIGHSLGENTDAKNENAWYFGLNFQPNTHWLLSAATDRFNFQSAKYRIDSASAGFENLIQLIHTPNKTFKVVARFKVESKAQNSDDRHTLPQVIKLTSRMSVNWALNRSVGLESRIEMVRYRKGPMAETGFLFYQDLACKMRRALKFTSRIAWFKTDSYNSRLYAYEDDILYSSGFGLYQGKGIRTYLNITYDPVKRLSLYLRYACFMYRDVATVGSGLDIIEGNKKSEVKLQGRLQF</sequence>
<dbReference type="RefSeq" id="WP_133557979.1">
    <property type="nucleotide sequence ID" value="NZ_SNWM01000004.1"/>
</dbReference>
<evidence type="ECO:0000313" key="1">
    <source>
        <dbReference type="EMBL" id="TDO21010.1"/>
    </source>
</evidence>
<comment type="caution">
    <text evidence="1">The sequence shown here is derived from an EMBL/GenBank/DDBJ whole genome shotgun (WGS) entry which is preliminary data.</text>
</comment>
<accession>A0A4R6IFA2</accession>
<evidence type="ECO:0000313" key="2">
    <source>
        <dbReference type="Proteomes" id="UP000295499"/>
    </source>
</evidence>
<keyword evidence="2" id="KW-1185">Reference proteome</keyword>
<protein>
    <recommendedName>
        <fullName evidence="3">Helix-hairpin-helix protein</fullName>
    </recommendedName>
</protein>
<reference evidence="1 2" key="1">
    <citation type="submission" date="2019-03" db="EMBL/GenBank/DDBJ databases">
        <title>Genomic Encyclopedia of Archaeal and Bacterial Type Strains, Phase II (KMG-II): from individual species to whole genera.</title>
        <authorList>
            <person name="Goeker M."/>
        </authorList>
    </citation>
    <scope>NUCLEOTIDE SEQUENCE [LARGE SCALE GENOMIC DNA]</scope>
    <source>
        <strain evidence="1 2">DSM 19034</strain>
    </source>
</reference>
<dbReference type="EMBL" id="SNWM01000004">
    <property type="protein sequence ID" value="TDO21010.1"/>
    <property type="molecule type" value="Genomic_DNA"/>
</dbReference>
<evidence type="ECO:0008006" key="3">
    <source>
        <dbReference type="Google" id="ProtNLM"/>
    </source>
</evidence>
<name>A0A4R6IFA2_9SPHI</name>
<gene>
    <name evidence="1" type="ORF">CLV32_3648</name>
</gene>
<dbReference type="InterPro" id="IPR010994">
    <property type="entry name" value="RuvA_2-like"/>
</dbReference>
<proteinExistence type="predicted"/>
<dbReference type="OrthoDB" id="9766750at2"/>
<dbReference type="SUPFAM" id="SSF47781">
    <property type="entry name" value="RuvA domain 2-like"/>
    <property type="match status" value="1"/>
</dbReference>
<dbReference type="Proteomes" id="UP000295499">
    <property type="component" value="Unassembled WGS sequence"/>
</dbReference>
<dbReference type="AlphaFoldDB" id="A0A4R6IFA2"/>
<organism evidence="1 2">
    <name type="scientific">Pedobacter duraquae</name>
    <dbReference type="NCBI Taxonomy" id="425511"/>
    <lineage>
        <taxon>Bacteria</taxon>
        <taxon>Pseudomonadati</taxon>
        <taxon>Bacteroidota</taxon>
        <taxon>Sphingobacteriia</taxon>
        <taxon>Sphingobacteriales</taxon>
        <taxon>Sphingobacteriaceae</taxon>
        <taxon>Pedobacter</taxon>
    </lineage>
</organism>